<proteinExistence type="predicted"/>
<dbReference type="Proteomes" id="UP001295684">
    <property type="component" value="Unassembled WGS sequence"/>
</dbReference>
<name>A0AAD1X8T7_EUPCR</name>
<reference evidence="1" key="1">
    <citation type="submission" date="2023-07" db="EMBL/GenBank/DDBJ databases">
        <authorList>
            <consortium name="AG Swart"/>
            <person name="Singh M."/>
            <person name="Singh A."/>
            <person name="Seah K."/>
            <person name="Emmerich C."/>
        </authorList>
    </citation>
    <scope>NUCLEOTIDE SEQUENCE</scope>
    <source>
        <strain evidence="1">DP1</strain>
    </source>
</reference>
<evidence type="ECO:0000313" key="2">
    <source>
        <dbReference type="Proteomes" id="UP001295684"/>
    </source>
</evidence>
<dbReference type="EMBL" id="CAMPGE010003111">
    <property type="protein sequence ID" value="CAI2361936.1"/>
    <property type="molecule type" value="Genomic_DNA"/>
</dbReference>
<evidence type="ECO:0000313" key="1">
    <source>
        <dbReference type="EMBL" id="CAI2361936.1"/>
    </source>
</evidence>
<keyword evidence="2" id="KW-1185">Reference proteome</keyword>
<sequence>MSRSDRDWLRFLGKVIPYTHLTPRACVFFLETSKHMKNTFNDWRDELCQPEYYQNKIVVIDTELRRNKVYEIFFEPSFTKFHVHIVVRLGDSLDKVYDSLPPEVSRNIVEVERIYFSKSFEDPDTLVMDFMTWAYTRSISYKNLTICTFEPRAKVFNRKVLNFKNPPIINNTSKPLGVSKYGSRNTTYSGFINPICHYPSTLKNKRTVSHSPSDPHCSKPRGYQTKARLSTGTISIKQEKNSNVDTNASRLNPQTLTKYLSKKVIYKVCMDTTSLEILSKLDCTIENLEIEHHKKDDVCLNYLPIINENVQNHLKRVTLVVKECEPNLDNLCRSLSTFTKDTKKKLVCTSIPITKLLDCSNIDCISTGDCWDVELKEAVFYYFSDQNVFRVFTKKLFVCLNTQNQLDKDECSKIKLLLLDESVKICSIEGWWKEKLDDAHPKILQYRDLLSVTDVSALILENDDLVISTLIRKGKSPFYFKRLNIKKVNTLFVQISDYSESPRDAVIICEELFKEYNKLYFSNCIETEVGQMYSQKLVIDIDFDLFFMYKNKMLNLFIENFRNGMKTALINLTFDGREDDKLMLSIDLTNYETTLESCKLVKTKQQLINLIKKNFYCWDAEDYEAIDNIIC</sequence>
<organism evidence="1 2">
    <name type="scientific">Euplotes crassus</name>
    <dbReference type="NCBI Taxonomy" id="5936"/>
    <lineage>
        <taxon>Eukaryota</taxon>
        <taxon>Sar</taxon>
        <taxon>Alveolata</taxon>
        <taxon>Ciliophora</taxon>
        <taxon>Intramacronucleata</taxon>
        <taxon>Spirotrichea</taxon>
        <taxon>Hypotrichia</taxon>
        <taxon>Euplotida</taxon>
        <taxon>Euplotidae</taxon>
        <taxon>Moneuplotes</taxon>
    </lineage>
</organism>
<comment type="caution">
    <text evidence="1">The sequence shown here is derived from an EMBL/GenBank/DDBJ whole genome shotgun (WGS) entry which is preliminary data.</text>
</comment>
<gene>
    <name evidence="1" type="ORF">ECRASSUSDP1_LOCUS3252</name>
</gene>
<accession>A0AAD1X8T7</accession>
<dbReference type="AlphaFoldDB" id="A0AAD1X8T7"/>
<protein>
    <submittedName>
        <fullName evidence="1">Uncharacterized protein</fullName>
    </submittedName>
</protein>